<proteinExistence type="predicted"/>
<keyword evidence="1" id="KW-1133">Transmembrane helix</keyword>
<evidence type="ECO:0000313" key="2">
    <source>
        <dbReference type="EMBL" id="KAG8464180.1"/>
    </source>
</evidence>
<accession>A0A8J6CBY7</accession>
<evidence type="ECO:0000313" key="3">
    <source>
        <dbReference type="Proteomes" id="UP000751190"/>
    </source>
</evidence>
<reference evidence="2" key="1">
    <citation type="submission" date="2021-05" db="EMBL/GenBank/DDBJ databases">
        <title>The genome of the haptophyte Pavlova lutheri (Diacronema luteri, Pavlovales) - a model for lipid biosynthesis in eukaryotic algae.</title>
        <authorList>
            <person name="Hulatt C.J."/>
            <person name="Posewitz M.C."/>
        </authorList>
    </citation>
    <scope>NUCLEOTIDE SEQUENCE</scope>
    <source>
        <strain evidence="2">NIVA-4/92</strain>
    </source>
</reference>
<name>A0A8J6CBY7_DIALT</name>
<keyword evidence="1" id="KW-0812">Transmembrane</keyword>
<gene>
    <name evidence="2" type="ORF">KFE25_003243</name>
</gene>
<sequence length="660" mass="70174">MVFADKARQLARRTAATSTSVSDGSTDAIHERIGAMLAMRRLRRRHVKHPLVAASVALMMLGCTLFGAGLGLPGALPFNFRWGYPPFFTGGWLFALAAMPGDEAFVRALLYCEVGAGGFIVARQTPSMLRALELLHAKLASAGPLAPQSLASAWVDAFVWVQSGVVALLLACALPCGMLLASHCQRLSALRLIHLAFKQICALYAVLIFTYSCHVLAELLREPVDRELSAVFGCQALLSAGLAFAGLRDDKLRSRVHGFLAMRGHGVTAAAGIAEMLDGVKASHVLLHAATSFRAVSLAELTLDHLHQPSNADDSGARPSRRLKRGSVLPLMRAQRPAASVAPAKAAGDSAATAEAPEVAFAREAHGSLAERSRQRARGVARPAKLGSVDAFVSHSWHDPPAAKWGALQAWRAEFRALHGREPLVWFDRCCIDQDDIVAQLPSLPVYLAGCNTLLVLLGPTYLSRLWCVVELFTFYQAHLPTPPESKITLITLNTPWGGRPTSSQVGVTHGEATPGAPTGGENALQQARLAALGAARDFDVRCAIAALACDEERLLAVIEGCGDGGDDFSKWIRSLVGAKLKEDEGGLGVTLHRGAAAHSGEGACPQRVSRARSRLSRSFSVPAALPGSSKRAPALSPLAKLSGALRPLAAKMAPWARER</sequence>
<dbReference type="EMBL" id="JAGTXO010000013">
    <property type="protein sequence ID" value="KAG8464180.1"/>
    <property type="molecule type" value="Genomic_DNA"/>
</dbReference>
<comment type="caution">
    <text evidence="2">The sequence shown here is derived from an EMBL/GenBank/DDBJ whole genome shotgun (WGS) entry which is preliminary data.</text>
</comment>
<keyword evidence="3" id="KW-1185">Reference proteome</keyword>
<feature type="transmembrane region" description="Helical" evidence="1">
    <location>
        <begin position="192"/>
        <end position="217"/>
    </location>
</feature>
<evidence type="ECO:0008006" key="4">
    <source>
        <dbReference type="Google" id="ProtNLM"/>
    </source>
</evidence>
<feature type="transmembrane region" description="Helical" evidence="1">
    <location>
        <begin position="51"/>
        <end position="76"/>
    </location>
</feature>
<keyword evidence="1" id="KW-0472">Membrane</keyword>
<organism evidence="2 3">
    <name type="scientific">Diacronema lutheri</name>
    <name type="common">Unicellular marine alga</name>
    <name type="synonym">Monochrysis lutheri</name>
    <dbReference type="NCBI Taxonomy" id="2081491"/>
    <lineage>
        <taxon>Eukaryota</taxon>
        <taxon>Haptista</taxon>
        <taxon>Haptophyta</taxon>
        <taxon>Pavlovophyceae</taxon>
        <taxon>Pavlovales</taxon>
        <taxon>Pavlovaceae</taxon>
        <taxon>Diacronema</taxon>
    </lineage>
</organism>
<dbReference type="OrthoDB" id="423576at2759"/>
<dbReference type="Proteomes" id="UP000751190">
    <property type="component" value="Unassembled WGS sequence"/>
</dbReference>
<feature type="transmembrane region" description="Helical" evidence="1">
    <location>
        <begin position="157"/>
        <end position="180"/>
    </location>
</feature>
<dbReference type="AlphaFoldDB" id="A0A8J6CBY7"/>
<protein>
    <recommendedName>
        <fullName evidence="4">TIR domain-containing protein</fullName>
    </recommendedName>
</protein>
<evidence type="ECO:0000256" key="1">
    <source>
        <dbReference type="SAM" id="Phobius"/>
    </source>
</evidence>